<accession>A0A371B4E4</accession>
<sequence>MAITRTYKPMLDDLGITYPQYLMLTALAEQNGMTIGAIAARLGLESSTVTPPVKRLEQAGFVQRKRSTTDERQVTVQLTVAGRTLLTKCQCLGDTLIENAGVSESQLASLNRQLQKIHRTLCDKLDAGSRR</sequence>
<dbReference type="AlphaFoldDB" id="A0A371B4E4"/>
<proteinExistence type="predicted"/>
<dbReference type="InterPro" id="IPR011991">
    <property type="entry name" value="ArsR-like_HTH"/>
</dbReference>
<gene>
    <name evidence="3" type="ORF">DXH78_14725</name>
</gene>
<reference evidence="4" key="1">
    <citation type="submission" date="2018-08" db="EMBL/GenBank/DDBJ databases">
        <authorList>
            <person name="Kim S.-J."/>
            <person name="Jung G.-Y."/>
        </authorList>
    </citation>
    <scope>NUCLEOTIDE SEQUENCE [LARGE SCALE GENOMIC DNA]</scope>
    <source>
        <strain evidence="4">GY_H</strain>
    </source>
</reference>
<feature type="domain" description="HTH marR-type" evidence="2">
    <location>
        <begin position="1"/>
        <end position="119"/>
    </location>
</feature>
<organism evidence="3 4">
    <name type="scientific">Undibacter mobilis</name>
    <dbReference type="NCBI Taxonomy" id="2292256"/>
    <lineage>
        <taxon>Bacteria</taxon>
        <taxon>Pseudomonadati</taxon>
        <taxon>Pseudomonadota</taxon>
        <taxon>Alphaproteobacteria</taxon>
        <taxon>Hyphomicrobiales</taxon>
        <taxon>Nitrobacteraceae</taxon>
        <taxon>Undibacter</taxon>
    </lineage>
</organism>
<dbReference type="SMART" id="SM00347">
    <property type="entry name" value="HTH_MARR"/>
    <property type="match status" value="1"/>
</dbReference>
<dbReference type="OrthoDB" id="9806864at2"/>
<dbReference type="GO" id="GO:0005737">
    <property type="term" value="C:cytoplasm"/>
    <property type="evidence" value="ECO:0007669"/>
    <property type="project" value="UniProtKB-SubCell"/>
</dbReference>
<dbReference type="GO" id="GO:0003700">
    <property type="term" value="F:DNA-binding transcription factor activity"/>
    <property type="evidence" value="ECO:0007669"/>
    <property type="project" value="InterPro"/>
</dbReference>
<dbReference type="InterPro" id="IPR036388">
    <property type="entry name" value="WH-like_DNA-bd_sf"/>
</dbReference>
<evidence type="ECO:0000313" key="3">
    <source>
        <dbReference type="EMBL" id="RDV02382.1"/>
    </source>
</evidence>
<dbReference type="InterPro" id="IPR000835">
    <property type="entry name" value="HTH_MarR-typ"/>
</dbReference>
<evidence type="ECO:0000259" key="2">
    <source>
        <dbReference type="PROSITE" id="PS50995"/>
    </source>
</evidence>
<dbReference type="Gene3D" id="1.10.10.10">
    <property type="entry name" value="Winged helix-like DNA-binding domain superfamily/Winged helix DNA-binding domain"/>
    <property type="match status" value="1"/>
</dbReference>
<protein>
    <submittedName>
        <fullName evidence="3">MarR family transcriptional regulator</fullName>
    </submittedName>
</protein>
<dbReference type="Pfam" id="PF01047">
    <property type="entry name" value="MarR"/>
    <property type="match status" value="1"/>
</dbReference>
<dbReference type="GO" id="GO:0006950">
    <property type="term" value="P:response to stress"/>
    <property type="evidence" value="ECO:0007669"/>
    <property type="project" value="TreeGrafter"/>
</dbReference>
<evidence type="ECO:0000313" key="4">
    <source>
        <dbReference type="Proteomes" id="UP000263993"/>
    </source>
</evidence>
<dbReference type="SUPFAM" id="SSF46785">
    <property type="entry name" value="Winged helix' DNA-binding domain"/>
    <property type="match status" value="1"/>
</dbReference>
<name>A0A371B4E4_9BRAD</name>
<dbReference type="PROSITE" id="PS50995">
    <property type="entry name" value="HTH_MARR_2"/>
    <property type="match status" value="1"/>
</dbReference>
<dbReference type="InterPro" id="IPR036390">
    <property type="entry name" value="WH_DNA-bd_sf"/>
</dbReference>
<dbReference type="EMBL" id="QRGO01000002">
    <property type="protein sequence ID" value="RDV02382.1"/>
    <property type="molecule type" value="Genomic_DNA"/>
</dbReference>
<dbReference type="PANTHER" id="PTHR33164:SF5">
    <property type="entry name" value="ORGANIC HYDROPEROXIDE RESISTANCE TRANSCRIPTIONAL REGULATOR"/>
    <property type="match status" value="1"/>
</dbReference>
<evidence type="ECO:0000256" key="1">
    <source>
        <dbReference type="ARBA" id="ARBA00004496"/>
    </source>
</evidence>
<dbReference type="CDD" id="cd00090">
    <property type="entry name" value="HTH_ARSR"/>
    <property type="match status" value="1"/>
</dbReference>
<comment type="caution">
    <text evidence="3">The sequence shown here is derived from an EMBL/GenBank/DDBJ whole genome shotgun (WGS) entry which is preliminary data.</text>
</comment>
<keyword evidence="4" id="KW-1185">Reference proteome</keyword>
<comment type="subcellular location">
    <subcellularLocation>
        <location evidence="1">Cytoplasm</location>
    </subcellularLocation>
</comment>
<dbReference type="PANTHER" id="PTHR33164">
    <property type="entry name" value="TRANSCRIPTIONAL REGULATOR, MARR FAMILY"/>
    <property type="match status" value="1"/>
</dbReference>
<dbReference type="InterPro" id="IPR039422">
    <property type="entry name" value="MarR/SlyA-like"/>
</dbReference>
<dbReference type="Proteomes" id="UP000263993">
    <property type="component" value="Unassembled WGS sequence"/>
</dbReference>